<dbReference type="Pfam" id="PF12796">
    <property type="entry name" value="Ank_2"/>
    <property type="match status" value="1"/>
</dbReference>
<organism evidence="2 3">
    <name type="scientific">Blepharisma stoltei</name>
    <dbReference type="NCBI Taxonomy" id="1481888"/>
    <lineage>
        <taxon>Eukaryota</taxon>
        <taxon>Sar</taxon>
        <taxon>Alveolata</taxon>
        <taxon>Ciliophora</taxon>
        <taxon>Postciliodesmatophora</taxon>
        <taxon>Heterotrichea</taxon>
        <taxon>Heterotrichida</taxon>
        <taxon>Blepharismidae</taxon>
        <taxon>Blepharisma</taxon>
    </lineage>
</organism>
<dbReference type="SMART" id="SM00248">
    <property type="entry name" value="ANK"/>
    <property type="match status" value="2"/>
</dbReference>
<dbReference type="PROSITE" id="PS50297">
    <property type="entry name" value="ANK_REP_REGION"/>
    <property type="match status" value="1"/>
</dbReference>
<accession>A0AAU9ITL0</accession>
<dbReference type="InterPro" id="IPR036770">
    <property type="entry name" value="Ankyrin_rpt-contain_sf"/>
</dbReference>
<comment type="caution">
    <text evidence="2">The sequence shown here is derived from an EMBL/GenBank/DDBJ whole genome shotgun (WGS) entry which is preliminary data.</text>
</comment>
<reference evidence="2" key="1">
    <citation type="submission" date="2021-09" db="EMBL/GenBank/DDBJ databases">
        <authorList>
            <consortium name="AG Swart"/>
            <person name="Singh M."/>
            <person name="Singh A."/>
            <person name="Seah K."/>
            <person name="Emmerich C."/>
        </authorList>
    </citation>
    <scope>NUCLEOTIDE SEQUENCE</scope>
    <source>
        <strain evidence="2">ATCC30299</strain>
    </source>
</reference>
<evidence type="ECO:0000256" key="1">
    <source>
        <dbReference type="PROSITE-ProRule" id="PRU00023"/>
    </source>
</evidence>
<dbReference type="EMBL" id="CAJZBQ010000018">
    <property type="protein sequence ID" value="CAG9317359.1"/>
    <property type="molecule type" value="Genomic_DNA"/>
</dbReference>
<evidence type="ECO:0000313" key="2">
    <source>
        <dbReference type="EMBL" id="CAG9317359.1"/>
    </source>
</evidence>
<sequence>MERIENCSKRKWKSVGTVICAAHVFKDSGEVNVVLNVDDLINDIIRCPGRTTSSSVISYNPSYEAISDHKRRESLFDHIRRGSKSDIISIEKLISNDPRKFLVSPTNENSFLNKRNVSGKTPLYEASLNGYPEIIKLLMDFGANPLIKSQVDGNEMESCLDVACRWGNIKAVEVLLNFSKWKKKDISKARKLTSNPEIRLLLSNYNRRFSNYTVCC</sequence>
<dbReference type="Proteomes" id="UP001162131">
    <property type="component" value="Unassembled WGS sequence"/>
</dbReference>
<gene>
    <name evidence="2" type="ORF">BSTOLATCC_MIC18611</name>
</gene>
<protein>
    <submittedName>
        <fullName evidence="2">Uncharacterized protein</fullName>
    </submittedName>
</protein>
<dbReference type="PROSITE" id="PS50088">
    <property type="entry name" value="ANK_REPEAT"/>
    <property type="match status" value="1"/>
</dbReference>
<keyword evidence="3" id="KW-1185">Reference proteome</keyword>
<dbReference type="Gene3D" id="1.25.40.20">
    <property type="entry name" value="Ankyrin repeat-containing domain"/>
    <property type="match status" value="1"/>
</dbReference>
<name>A0AAU9ITL0_9CILI</name>
<dbReference type="InterPro" id="IPR002110">
    <property type="entry name" value="Ankyrin_rpt"/>
</dbReference>
<dbReference type="SUPFAM" id="SSF48403">
    <property type="entry name" value="Ankyrin repeat"/>
    <property type="match status" value="1"/>
</dbReference>
<evidence type="ECO:0000313" key="3">
    <source>
        <dbReference type="Proteomes" id="UP001162131"/>
    </source>
</evidence>
<feature type="repeat" description="ANK" evidence="1">
    <location>
        <begin position="118"/>
        <end position="150"/>
    </location>
</feature>
<dbReference type="AlphaFoldDB" id="A0AAU9ITL0"/>
<proteinExistence type="predicted"/>
<keyword evidence="1" id="KW-0040">ANK repeat</keyword>